<dbReference type="AlphaFoldDB" id="W1P780"/>
<dbReference type="EMBL" id="KI394485">
    <property type="protein sequence ID" value="ERN02830.1"/>
    <property type="molecule type" value="Genomic_DNA"/>
</dbReference>
<feature type="region of interest" description="Disordered" evidence="1">
    <location>
        <begin position="30"/>
        <end position="51"/>
    </location>
</feature>
<reference evidence="3" key="1">
    <citation type="journal article" date="2013" name="Science">
        <title>The Amborella genome and the evolution of flowering plants.</title>
        <authorList>
            <consortium name="Amborella Genome Project"/>
        </authorList>
    </citation>
    <scope>NUCLEOTIDE SEQUENCE [LARGE SCALE GENOMIC DNA]</scope>
</reference>
<proteinExistence type="predicted"/>
<evidence type="ECO:0000313" key="2">
    <source>
        <dbReference type="EMBL" id="ERN02830.1"/>
    </source>
</evidence>
<dbReference type="Gramene" id="ERN02830">
    <property type="protein sequence ID" value="ERN02830"/>
    <property type="gene ID" value="AMTR_s00086p00149500"/>
</dbReference>
<dbReference type="Proteomes" id="UP000017836">
    <property type="component" value="Unassembled WGS sequence"/>
</dbReference>
<sequence>MVIMILKGDSFKENPKNSIFEQQYSQGKRLVSPQDSPFTKRKRRNYPRHVSGHDLNKLRLHNKIPKNKEVLIILNWALSLWLVRTIPKKSTTSQEEEVTLHKQD</sequence>
<name>W1P780_AMBTC</name>
<evidence type="ECO:0000256" key="1">
    <source>
        <dbReference type="SAM" id="MobiDB-lite"/>
    </source>
</evidence>
<accession>W1P780</accession>
<keyword evidence="3" id="KW-1185">Reference proteome</keyword>
<gene>
    <name evidence="2" type="ORF">AMTR_s00086p00149500</name>
</gene>
<evidence type="ECO:0000313" key="3">
    <source>
        <dbReference type="Proteomes" id="UP000017836"/>
    </source>
</evidence>
<organism evidence="2 3">
    <name type="scientific">Amborella trichopoda</name>
    <dbReference type="NCBI Taxonomy" id="13333"/>
    <lineage>
        <taxon>Eukaryota</taxon>
        <taxon>Viridiplantae</taxon>
        <taxon>Streptophyta</taxon>
        <taxon>Embryophyta</taxon>
        <taxon>Tracheophyta</taxon>
        <taxon>Spermatophyta</taxon>
        <taxon>Magnoliopsida</taxon>
        <taxon>Amborellales</taxon>
        <taxon>Amborellaceae</taxon>
        <taxon>Amborella</taxon>
    </lineage>
</organism>
<dbReference type="HOGENOM" id="CLU_2253753_0_0_1"/>
<protein>
    <submittedName>
        <fullName evidence="2">Uncharacterized protein</fullName>
    </submittedName>
</protein>